<gene>
    <name evidence="1" type="ORF">ENU72_03535</name>
</gene>
<organism evidence="1">
    <name type="scientific">candidate division WOR-3 bacterium</name>
    <dbReference type="NCBI Taxonomy" id="2052148"/>
    <lineage>
        <taxon>Bacteria</taxon>
        <taxon>Bacteria division WOR-3</taxon>
    </lineage>
</organism>
<protein>
    <submittedName>
        <fullName evidence="1">Uncharacterized protein</fullName>
    </submittedName>
</protein>
<reference evidence="1" key="1">
    <citation type="journal article" date="2020" name="mSystems">
        <title>Genome- and Community-Level Interaction Insights into Carbon Utilization and Element Cycling Functions of Hydrothermarchaeota in Hydrothermal Sediment.</title>
        <authorList>
            <person name="Zhou Z."/>
            <person name="Liu Y."/>
            <person name="Xu W."/>
            <person name="Pan J."/>
            <person name="Luo Z.H."/>
            <person name="Li M."/>
        </authorList>
    </citation>
    <scope>NUCLEOTIDE SEQUENCE [LARGE SCALE GENOMIC DNA]</scope>
    <source>
        <strain evidence="1">SpSt-695</strain>
    </source>
</reference>
<evidence type="ECO:0000313" key="1">
    <source>
        <dbReference type="EMBL" id="HGK54078.1"/>
    </source>
</evidence>
<proteinExistence type="predicted"/>
<name>A0A7V3ZTG4_UNCW3</name>
<accession>A0A7V3ZTG4</accession>
<dbReference type="EMBL" id="DTDP01000161">
    <property type="protein sequence ID" value="HGK54078.1"/>
    <property type="molecule type" value="Genomic_DNA"/>
</dbReference>
<sequence>MEMIGKIIEKGGKKIFIPVSAMPGEEEIFPAMEQKALPTPLTPTQRKKIARQALKASIQAKKGIITSRPGASIAKEFYHIRSYSTDFAGKNRVEFFNVFGDVDGLESNIPSPYFKTEALLTGVRLEINPPALLDTGAYNYLSVIQALYNAILQIRLNDGIVWSVSVKDIAPELRHETEVIPGTPPTVYSAITLLPAKPKKFGDAIKDNFIMTTINDKLSILIISKTAFPSLGAGATDLYIKPIIRARVPQRIVGG</sequence>
<comment type="caution">
    <text evidence="1">The sequence shown here is derived from an EMBL/GenBank/DDBJ whole genome shotgun (WGS) entry which is preliminary data.</text>
</comment>
<dbReference type="AlphaFoldDB" id="A0A7V3ZTG4"/>